<name>A0AB36P0I3_9FLAO</name>
<comment type="caution">
    <text evidence="5">The sequence shown here is derived from an EMBL/GenBank/DDBJ whole genome shotgun (WGS) entry which is preliminary data.</text>
</comment>
<dbReference type="InterPro" id="IPR029058">
    <property type="entry name" value="AB_hydrolase_fold"/>
</dbReference>
<dbReference type="Pfam" id="PF00756">
    <property type="entry name" value="Esterase"/>
    <property type="match status" value="1"/>
</dbReference>
<keyword evidence="4" id="KW-0732">Signal</keyword>
<proteinExistence type="inferred from homology"/>
<dbReference type="InterPro" id="IPR011990">
    <property type="entry name" value="TPR-like_helical_dom_sf"/>
</dbReference>
<accession>A0AB36P0I3</accession>
<dbReference type="Pfam" id="PF13181">
    <property type="entry name" value="TPR_8"/>
    <property type="match status" value="1"/>
</dbReference>
<evidence type="ECO:0000313" key="6">
    <source>
        <dbReference type="EMBL" id="SHL59149.1"/>
    </source>
</evidence>
<dbReference type="RefSeq" id="WP_073393966.1">
    <property type="nucleotide sequence ID" value="NZ_FRBX01000001.1"/>
</dbReference>
<dbReference type="InterPro" id="IPR019734">
    <property type="entry name" value="TPR_rpt"/>
</dbReference>
<keyword evidence="2 5" id="KW-0378">Hydrolase</keyword>
<evidence type="ECO:0000256" key="2">
    <source>
        <dbReference type="ARBA" id="ARBA00022801"/>
    </source>
</evidence>
<reference evidence="5 8" key="1">
    <citation type="submission" date="2016-11" db="EMBL/GenBank/DDBJ databases">
        <title>Whole genomes of Flavobacteriaceae.</title>
        <authorList>
            <person name="Stine C."/>
            <person name="Li C."/>
            <person name="Tadesse D."/>
        </authorList>
    </citation>
    <scope>NUCLEOTIDE SEQUENCE [LARGE SCALE GENOMIC DNA]</scope>
    <source>
        <strain evidence="5 8">ATCC 19366</strain>
    </source>
</reference>
<dbReference type="EMBL" id="FRBX01000001">
    <property type="protein sequence ID" value="SHL59149.1"/>
    <property type="molecule type" value="Genomic_DNA"/>
</dbReference>
<dbReference type="Gene3D" id="3.40.50.1820">
    <property type="entry name" value="alpha/beta hydrolase"/>
    <property type="match status" value="1"/>
</dbReference>
<dbReference type="PROSITE" id="PS50005">
    <property type="entry name" value="TPR"/>
    <property type="match status" value="2"/>
</dbReference>
<evidence type="ECO:0000313" key="8">
    <source>
        <dbReference type="Proteomes" id="UP000198431"/>
    </source>
</evidence>
<feature type="repeat" description="TPR" evidence="3">
    <location>
        <begin position="304"/>
        <end position="337"/>
    </location>
</feature>
<feature type="signal peptide" evidence="4">
    <location>
        <begin position="1"/>
        <end position="26"/>
    </location>
</feature>
<dbReference type="SUPFAM" id="SSF53474">
    <property type="entry name" value="alpha/beta-Hydrolases"/>
    <property type="match status" value="1"/>
</dbReference>
<dbReference type="AlphaFoldDB" id="A0AB36P0I3"/>
<dbReference type="SMART" id="SM00028">
    <property type="entry name" value="TPR"/>
    <property type="match status" value="2"/>
</dbReference>
<dbReference type="PANTHER" id="PTHR40841:SF2">
    <property type="entry name" value="SIDEROPHORE-DEGRADING ESTERASE (EUROFUNG)"/>
    <property type="match status" value="1"/>
</dbReference>
<dbReference type="Proteomes" id="UP000184216">
    <property type="component" value="Unassembled WGS sequence"/>
</dbReference>
<dbReference type="InterPro" id="IPR000801">
    <property type="entry name" value="Esterase-like"/>
</dbReference>
<sequence length="384" mass="44909">MKTQIHKFIVCICGLFLIFSSENAIAQTIDSIPPANQQQFLIHSKAINEDRTIWIHTPPEYNASTDTYPVLYLLDGGSHFKYVSEMVDFLSDFETNFISKMIIVAIPNTERGRDFTPIFDSKENGADNFLHFIKDELVPYIDKNYRTQPYRILEAHSLGGLFGIYANENAPELFQASIFISPALTGDKNRDKVMEEYALYLKKNKQLSRKFFVSIANEDKQAVDLLTKQLKMFASKSFQWNYKEYKEENHFSVPYKSMYDGLRFIYKDWHTEVFLNSNKILYKDIEEHFKKLSSEFGYNINPTEDFINQLGYQQLRFKHIDEAIEFFKQNIKLHPNSFNVYDSMGEAYMINGQKSLAIENYEKSIAINPQNENGKEMIKKLKNE</sequence>
<gene>
    <name evidence="5" type="ORF">B0A72_13300</name>
    <name evidence="6" type="ORF">SAMN05444387_1014</name>
</gene>
<evidence type="ECO:0000256" key="4">
    <source>
        <dbReference type="SAM" id="SignalP"/>
    </source>
</evidence>
<dbReference type="InterPro" id="IPR052558">
    <property type="entry name" value="Siderophore_Hydrolase_D"/>
</dbReference>
<feature type="chain" id="PRO_5044210149" evidence="4">
    <location>
        <begin position="27"/>
        <end position="384"/>
    </location>
</feature>
<dbReference type="SUPFAM" id="SSF48452">
    <property type="entry name" value="TPR-like"/>
    <property type="match status" value="1"/>
</dbReference>
<dbReference type="PANTHER" id="PTHR40841">
    <property type="entry name" value="SIDEROPHORE TRIACETYLFUSARININE C ESTERASE"/>
    <property type="match status" value="1"/>
</dbReference>
<reference evidence="6 7" key="2">
    <citation type="submission" date="2016-11" db="EMBL/GenBank/DDBJ databases">
        <authorList>
            <person name="Varghese N."/>
            <person name="Submissions S."/>
        </authorList>
    </citation>
    <scope>NUCLEOTIDE SEQUENCE [LARGE SCALE GENOMIC DNA]</scope>
    <source>
        <strain evidence="6 7">DSM 6368</strain>
    </source>
</reference>
<dbReference type="Gene3D" id="1.25.40.10">
    <property type="entry name" value="Tetratricopeptide repeat domain"/>
    <property type="match status" value="1"/>
</dbReference>
<keyword evidence="7" id="KW-1185">Reference proteome</keyword>
<evidence type="ECO:0000313" key="7">
    <source>
        <dbReference type="Proteomes" id="UP000184216"/>
    </source>
</evidence>
<organism evidence="5 8">
    <name type="scientific">Flavobacterium pectinovorum</name>
    <dbReference type="NCBI Taxonomy" id="29533"/>
    <lineage>
        <taxon>Bacteria</taxon>
        <taxon>Pseudomonadati</taxon>
        <taxon>Bacteroidota</taxon>
        <taxon>Flavobacteriia</taxon>
        <taxon>Flavobacteriales</taxon>
        <taxon>Flavobacteriaceae</taxon>
        <taxon>Flavobacterium</taxon>
    </lineage>
</organism>
<evidence type="ECO:0000313" key="5">
    <source>
        <dbReference type="EMBL" id="OXB04464.1"/>
    </source>
</evidence>
<feature type="repeat" description="TPR" evidence="3">
    <location>
        <begin position="338"/>
        <end position="371"/>
    </location>
</feature>
<evidence type="ECO:0000256" key="3">
    <source>
        <dbReference type="PROSITE-ProRule" id="PRU00339"/>
    </source>
</evidence>
<dbReference type="GO" id="GO:0016788">
    <property type="term" value="F:hydrolase activity, acting on ester bonds"/>
    <property type="evidence" value="ECO:0007669"/>
    <property type="project" value="TreeGrafter"/>
</dbReference>
<keyword evidence="3" id="KW-0802">TPR repeat</keyword>
<dbReference type="Proteomes" id="UP000198431">
    <property type="component" value="Unassembled WGS sequence"/>
</dbReference>
<protein>
    <submittedName>
        <fullName evidence="5">Alpha/beta hydrolase</fullName>
    </submittedName>
</protein>
<comment type="similarity">
    <text evidence="1">Belongs to the esterase D family.</text>
</comment>
<dbReference type="EMBL" id="MUHB01000010">
    <property type="protein sequence ID" value="OXB04464.1"/>
    <property type="molecule type" value="Genomic_DNA"/>
</dbReference>
<evidence type="ECO:0000256" key="1">
    <source>
        <dbReference type="ARBA" id="ARBA00005622"/>
    </source>
</evidence>